<accession>A0A0C3K5I5</accession>
<sequence length="120" mass="13115">MLDEPIKPEADSSNAPSEAATSTTAVDTLLPRELALPRLYQLHTIIIVAIIAFLFGSLVRSLASPADFIYFSSTSPDSDDALIGAVDPGAAGWREVRRLFEFKRGLFGWDVVIAVVRRPR</sequence>
<keyword evidence="2" id="KW-0812">Transmembrane</keyword>
<gene>
    <name evidence="3" type="ORF">M407DRAFT_33697</name>
</gene>
<dbReference type="OrthoDB" id="196858at2759"/>
<dbReference type="HOGENOM" id="CLU_2051386_0_0_1"/>
<keyword evidence="4" id="KW-1185">Reference proteome</keyword>
<evidence type="ECO:0000256" key="2">
    <source>
        <dbReference type="SAM" id="Phobius"/>
    </source>
</evidence>
<name>A0A0C3K5I5_9AGAM</name>
<dbReference type="Proteomes" id="UP000054248">
    <property type="component" value="Unassembled WGS sequence"/>
</dbReference>
<keyword evidence="2" id="KW-0472">Membrane</keyword>
<dbReference type="STRING" id="1051891.A0A0C3K5I5"/>
<evidence type="ECO:0000256" key="1">
    <source>
        <dbReference type="SAM" id="MobiDB-lite"/>
    </source>
</evidence>
<reference evidence="4" key="2">
    <citation type="submission" date="2015-01" db="EMBL/GenBank/DDBJ databases">
        <title>Evolutionary Origins and Diversification of the Mycorrhizal Mutualists.</title>
        <authorList>
            <consortium name="DOE Joint Genome Institute"/>
            <consortium name="Mycorrhizal Genomics Consortium"/>
            <person name="Kohler A."/>
            <person name="Kuo A."/>
            <person name="Nagy L.G."/>
            <person name="Floudas D."/>
            <person name="Copeland A."/>
            <person name="Barry K.W."/>
            <person name="Cichocki N."/>
            <person name="Veneault-Fourrey C."/>
            <person name="LaButti K."/>
            <person name="Lindquist E.A."/>
            <person name="Lipzen A."/>
            <person name="Lundell T."/>
            <person name="Morin E."/>
            <person name="Murat C."/>
            <person name="Riley R."/>
            <person name="Ohm R."/>
            <person name="Sun H."/>
            <person name="Tunlid A."/>
            <person name="Henrissat B."/>
            <person name="Grigoriev I.V."/>
            <person name="Hibbett D.S."/>
            <person name="Martin F."/>
        </authorList>
    </citation>
    <scope>NUCLEOTIDE SEQUENCE [LARGE SCALE GENOMIC DNA]</scope>
    <source>
        <strain evidence="4">MUT 4182</strain>
    </source>
</reference>
<feature type="region of interest" description="Disordered" evidence="1">
    <location>
        <begin position="1"/>
        <end position="25"/>
    </location>
</feature>
<evidence type="ECO:0000313" key="4">
    <source>
        <dbReference type="Proteomes" id="UP000054248"/>
    </source>
</evidence>
<evidence type="ECO:0000313" key="3">
    <source>
        <dbReference type="EMBL" id="KIO16653.1"/>
    </source>
</evidence>
<feature type="transmembrane region" description="Helical" evidence="2">
    <location>
        <begin position="39"/>
        <end position="59"/>
    </location>
</feature>
<organism evidence="3 4">
    <name type="scientific">Tulasnella calospora MUT 4182</name>
    <dbReference type="NCBI Taxonomy" id="1051891"/>
    <lineage>
        <taxon>Eukaryota</taxon>
        <taxon>Fungi</taxon>
        <taxon>Dikarya</taxon>
        <taxon>Basidiomycota</taxon>
        <taxon>Agaricomycotina</taxon>
        <taxon>Agaricomycetes</taxon>
        <taxon>Cantharellales</taxon>
        <taxon>Tulasnellaceae</taxon>
        <taxon>Tulasnella</taxon>
    </lineage>
</organism>
<feature type="compositionally biased region" description="Basic and acidic residues" evidence="1">
    <location>
        <begin position="1"/>
        <end position="10"/>
    </location>
</feature>
<proteinExistence type="predicted"/>
<dbReference type="AlphaFoldDB" id="A0A0C3K5I5"/>
<protein>
    <submittedName>
        <fullName evidence="3">Uncharacterized protein</fullName>
    </submittedName>
</protein>
<reference evidence="3 4" key="1">
    <citation type="submission" date="2014-04" db="EMBL/GenBank/DDBJ databases">
        <authorList>
            <consortium name="DOE Joint Genome Institute"/>
            <person name="Kuo A."/>
            <person name="Girlanda M."/>
            <person name="Perotto S."/>
            <person name="Kohler A."/>
            <person name="Nagy L.G."/>
            <person name="Floudas D."/>
            <person name="Copeland A."/>
            <person name="Barry K.W."/>
            <person name="Cichocki N."/>
            <person name="Veneault-Fourrey C."/>
            <person name="LaButti K."/>
            <person name="Lindquist E.A."/>
            <person name="Lipzen A."/>
            <person name="Lundell T."/>
            <person name="Morin E."/>
            <person name="Murat C."/>
            <person name="Sun H."/>
            <person name="Tunlid A."/>
            <person name="Henrissat B."/>
            <person name="Grigoriev I.V."/>
            <person name="Hibbett D.S."/>
            <person name="Martin F."/>
            <person name="Nordberg H.P."/>
            <person name="Cantor M.N."/>
            <person name="Hua S.X."/>
        </authorList>
    </citation>
    <scope>NUCLEOTIDE SEQUENCE [LARGE SCALE GENOMIC DNA]</scope>
    <source>
        <strain evidence="3 4">MUT 4182</strain>
    </source>
</reference>
<feature type="compositionally biased region" description="Polar residues" evidence="1">
    <location>
        <begin position="11"/>
        <end position="25"/>
    </location>
</feature>
<dbReference type="EMBL" id="KN823511">
    <property type="protein sequence ID" value="KIO16653.1"/>
    <property type="molecule type" value="Genomic_DNA"/>
</dbReference>
<keyword evidence="2" id="KW-1133">Transmembrane helix</keyword>